<dbReference type="AlphaFoldDB" id="A0A1B0FF97"/>
<dbReference type="VEuPathDB" id="VectorBase:GMOY002303"/>
<evidence type="ECO:0000313" key="1">
    <source>
        <dbReference type="EnsemblMetazoa" id="GMOY002303-PA"/>
    </source>
</evidence>
<sequence>MHRRNLSLFDKFLLGNVSPERSVPLHIEKPDHYYRFMPPLDTPSGEPEIKTDEQIHQMRVSCKLTSNTLKACEGIIKL</sequence>
<keyword evidence="2" id="KW-1185">Reference proteome</keyword>
<organism evidence="1 2">
    <name type="scientific">Glossina morsitans morsitans</name>
    <name type="common">Savannah tsetse fly</name>
    <dbReference type="NCBI Taxonomy" id="37546"/>
    <lineage>
        <taxon>Eukaryota</taxon>
        <taxon>Metazoa</taxon>
        <taxon>Ecdysozoa</taxon>
        <taxon>Arthropoda</taxon>
        <taxon>Hexapoda</taxon>
        <taxon>Insecta</taxon>
        <taxon>Pterygota</taxon>
        <taxon>Neoptera</taxon>
        <taxon>Endopterygota</taxon>
        <taxon>Diptera</taxon>
        <taxon>Brachycera</taxon>
        <taxon>Muscomorpha</taxon>
        <taxon>Hippoboscoidea</taxon>
        <taxon>Glossinidae</taxon>
        <taxon>Glossina</taxon>
    </lineage>
</organism>
<dbReference type="EnsemblMetazoa" id="GMOY002303-RA">
    <property type="protein sequence ID" value="GMOY002303-PA"/>
    <property type="gene ID" value="GMOY002303"/>
</dbReference>
<dbReference type="EMBL" id="CCAG010014870">
    <property type="status" value="NOT_ANNOTATED_CDS"/>
    <property type="molecule type" value="Genomic_DNA"/>
</dbReference>
<dbReference type="EMBL" id="CCAG010014871">
    <property type="status" value="NOT_ANNOTATED_CDS"/>
    <property type="molecule type" value="Genomic_DNA"/>
</dbReference>
<name>A0A1B0FF97_GLOMM</name>
<dbReference type="STRING" id="37546.A0A1B0FF97"/>
<proteinExistence type="predicted"/>
<reference evidence="1" key="1">
    <citation type="submission" date="2020-05" db="UniProtKB">
        <authorList>
            <consortium name="EnsemblMetazoa"/>
        </authorList>
    </citation>
    <scope>IDENTIFICATION</scope>
    <source>
        <strain evidence="1">Yale</strain>
    </source>
</reference>
<protein>
    <submittedName>
        <fullName evidence="1">Uncharacterized protein</fullName>
    </submittedName>
</protein>
<accession>A0A1B0FF97</accession>
<evidence type="ECO:0000313" key="2">
    <source>
        <dbReference type="Proteomes" id="UP000092444"/>
    </source>
</evidence>
<dbReference type="Proteomes" id="UP000092444">
    <property type="component" value="Unassembled WGS sequence"/>
</dbReference>